<reference evidence="1" key="1">
    <citation type="submission" date="2019-08" db="EMBL/GenBank/DDBJ databases">
        <authorList>
            <person name="Kucharzyk K."/>
            <person name="Murdoch R.W."/>
            <person name="Higgins S."/>
            <person name="Loffler F."/>
        </authorList>
    </citation>
    <scope>NUCLEOTIDE SEQUENCE</scope>
</reference>
<evidence type="ECO:0000313" key="1">
    <source>
        <dbReference type="EMBL" id="MPN25053.1"/>
    </source>
</evidence>
<proteinExistence type="predicted"/>
<organism evidence="1">
    <name type="scientific">bioreactor metagenome</name>
    <dbReference type="NCBI Taxonomy" id="1076179"/>
    <lineage>
        <taxon>unclassified sequences</taxon>
        <taxon>metagenomes</taxon>
        <taxon>ecological metagenomes</taxon>
    </lineage>
</organism>
<name>A0A645GMW7_9ZZZZ</name>
<comment type="caution">
    <text evidence="1">The sequence shown here is derived from an EMBL/GenBank/DDBJ whole genome shotgun (WGS) entry which is preliminary data.</text>
</comment>
<dbReference type="EMBL" id="VSSQ01074092">
    <property type="protein sequence ID" value="MPN25053.1"/>
    <property type="molecule type" value="Genomic_DNA"/>
</dbReference>
<protein>
    <submittedName>
        <fullName evidence="1">Uncharacterized protein</fullName>
    </submittedName>
</protein>
<dbReference type="AlphaFoldDB" id="A0A645GMW7"/>
<sequence length="54" mass="6157">MNKMQKILPSLLRDQLRDVKKRYVNRTVHVADAGQHVKLCADGLVRLGFALQIV</sequence>
<accession>A0A645GMW7</accession>
<gene>
    <name evidence="1" type="ORF">SDC9_172460</name>
</gene>